<dbReference type="SUPFAM" id="SSF63829">
    <property type="entry name" value="Calcium-dependent phosphotriesterase"/>
    <property type="match status" value="1"/>
</dbReference>
<evidence type="ECO:0000313" key="5">
    <source>
        <dbReference type="EMBL" id="SDH05003.1"/>
    </source>
</evidence>
<dbReference type="PANTHER" id="PTHR13833">
    <property type="match status" value="1"/>
</dbReference>
<proteinExistence type="predicted"/>
<organism evidence="5 6">
    <name type="scientific">Mucilaginibacter gossypii</name>
    <dbReference type="NCBI Taxonomy" id="551996"/>
    <lineage>
        <taxon>Bacteria</taxon>
        <taxon>Pseudomonadati</taxon>
        <taxon>Bacteroidota</taxon>
        <taxon>Sphingobacteriia</taxon>
        <taxon>Sphingobacteriales</taxon>
        <taxon>Sphingobacteriaceae</taxon>
        <taxon>Mucilaginibacter</taxon>
    </lineage>
</organism>
<dbReference type="InterPro" id="IPR001258">
    <property type="entry name" value="NHL_repeat"/>
</dbReference>
<keyword evidence="1" id="KW-0677">Repeat</keyword>
<accession>A0A1G7Z8C9</accession>
<feature type="repeat" description="NHL" evidence="2">
    <location>
        <begin position="67"/>
        <end position="97"/>
    </location>
</feature>
<sequence length="369" mass="38100">MNNKRFVPALLLIAISTSVALFSCSKDKPAPATDDNPKLENLPGHTYTLAGNGTYGYVDGLRANAALNNPNGVAVDAAGNLYVTDQGNNAIRKITSEGIVTTLAGGTGDGLVNGPAKLAKFNNPIGIALDSKGNTYVTDFGNNVIRKIATDGTVSTFAGSGVIGFNDGKGPLATFNGPAGIAIDHADNLYITDNHNIIRKITPSQDVTTFAGNVHSGPGFADGTGSEANFRLPEGLAIDGADNIYVADYSNNMIRKITPAAVVTTVTGKLAPGSDNGASTSATFNGPLGVAVDKNGNIYVTDNLSLIRKIAASGEVTTFAGTKERGFYDGANLQAKFNDPHGIAVDASGNIYVGDEQNARIRKIIPPAK</sequence>
<dbReference type="AlphaFoldDB" id="A0A1G7Z8C9"/>
<dbReference type="PANTHER" id="PTHR13833:SF71">
    <property type="entry name" value="NHL DOMAIN-CONTAINING PROTEIN"/>
    <property type="match status" value="1"/>
</dbReference>
<dbReference type="InterPro" id="IPR056822">
    <property type="entry name" value="TEN_NHL"/>
</dbReference>
<feature type="repeat" description="NHL" evidence="2">
    <location>
        <begin position="284"/>
        <end position="322"/>
    </location>
</feature>
<name>A0A1G7Z8C9_9SPHI</name>
<dbReference type="PROSITE" id="PS51257">
    <property type="entry name" value="PROKAR_LIPOPROTEIN"/>
    <property type="match status" value="1"/>
</dbReference>
<keyword evidence="6" id="KW-1185">Reference proteome</keyword>
<dbReference type="RefSeq" id="WP_091168042.1">
    <property type="nucleotide sequence ID" value="NZ_FNCG01000006.1"/>
</dbReference>
<evidence type="ECO:0000259" key="4">
    <source>
        <dbReference type="Pfam" id="PF25021"/>
    </source>
</evidence>
<evidence type="ECO:0000313" key="6">
    <source>
        <dbReference type="Proteomes" id="UP000199705"/>
    </source>
</evidence>
<dbReference type="InterPro" id="IPR011042">
    <property type="entry name" value="6-blade_b-propeller_TolB-like"/>
</dbReference>
<dbReference type="CDD" id="cd14953">
    <property type="entry name" value="NHL_like_1"/>
    <property type="match status" value="1"/>
</dbReference>
<evidence type="ECO:0000256" key="1">
    <source>
        <dbReference type="ARBA" id="ARBA00022737"/>
    </source>
</evidence>
<feature type="chain" id="PRO_5011747034" evidence="3">
    <location>
        <begin position="21"/>
        <end position="369"/>
    </location>
</feature>
<dbReference type="Pfam" id="PF01436">
    <property type="entry name" value="NHL"/>
    <property type="match status" value="4"/>
</dbReference>
<feature type="domain" description="Teneurin NHL" evidence="4">
    <location>
        <begin position="60"/>
        <end position="106"/>
    </location>
</feature>
<keyword evidence="3" id="KW-0732">Signal</keyword>
<feature type="signal peptide" evidence="3">
    <location>
        <begin position="1"/>
        <end position="20"/>
    </location>
</feature>
<dbReference type="Gene3D" id="2.120.10.30">
    <property type="entry name" value="TolB, C-terminal domain"/>
    <property type="match status" value="4"/>
</dbReference>
<evidence type="ECO:0000256" key="2">
    <source>
        <dbReference type="PROSITE-ProRule" id="PRU00504"/>
    </source>
</evidence>
<feature type="repeat" description="NHL" evidence="2">
    <location>
        <begin position="121"/>
        <end position="151"/>
    </location>
</feature>
<gene>
    <name evidence="5" type="ORF">SAMN05192573_106176</name>
</gene>
<evidence type="ECO:0000256" key="3">
    <source>
        <dbReference type="SAM" id="SignalP"/>
    </source>
</evidence>
<dbReference type="EMBL" id="FNCG01000006">
    <property type="protein sequence ID" value="SDH05003.1"/>
    <property type="molecule type" value="Genomic_DNA"/>
</dbReference>
<reference evidence="6" key="1">
    <citation type="submission" date="2016-10" db="EMBL/GenBank/DDBJ databases">
        <authorList>
            <person name="Varghese N."/>
            <person name="Submissions S."/>
        </authorList>
    </citation>
    <scope>NUCLEOTIDE SEQUENCE [LARGE SCALE GENOMIC DNA]</scope>
    <source>
        <strain evidence="6">Gh-67</strain>
    </source>
</reference>
<protein>
    <submittedName>
        <fullName evidence="5">NHL repeat-containing protein</fullName>
    </submittedName>
</protein>
<dbReference type="Pfam" id="PF25021">
    <property type="entry name" value="TEN_NHL"/>
    <property type="match status" value="1"/>
</dbReference>
<dbReference type="PROSITE" id="PS51125">
    <property type="entry name" value="NHL"/>
    <property type="match status" value="3"/>
</dbReference>
<dbReference type="Proteomes" id="UP000199705">
    <property type="component" value="Unassembled WGS sequence"/>
</dbReference>